<feature type="transmembrane region" description="Helical" evidence="8">
    <location>
        <begin position="355"/>
        <end position="380"/>
    </location>
</feature>
<dbReference type="InterPro" id="IPR020846">
    <property type="entry name" value="MFS_dom"/>
</dbReference>
<evidence type="ECO:0000256" key="2">
    <source>
        <dbReference type="ARBA" id="ARBA00004141"/>
    </source>
</evidence>
<evidence type="ECO:0000256" key="6">
    <source>
        <dbReference type="ARBA" id="ARBA00022989"/>
    </source>
</evidence>
<gene>
    <name evidence="10" type="ORF">MED297_02870</name>
</gene>
<feature type="transmembrane region" description="Helical" evidence="8">
    <location>
        <begin position="179"/>
        <end position="197"/>
    </location>
</feature>
<feature type="domain" description="Major facilitator superfamily (MFS) profile" evidence="9">
    <location>
        <begin position="18"/>
        <end position="407"/>
    </location>
</feature>
<dbReference type="STRING" id="314283.MED297_02870"/>
<comment type="caution">
    <text evidence="10">The sequence shown here is derived from an EMBL/GenBank/DDBJ whole genome shotgun (WGS) entry which is preliminary data.</text>
</comment>
<feature type="transmembrane region" description="Helical" evidence="8">
    <location>
        <begin position="147"/>
        <end position="173"/>
    </location>
</feature>
<evidence type="ECO:0000256" key="3">
    <source>
        <dbReference type="ARBA" id="ARBA00007520"/>
    </source>
</evidence>
<proteinExistence type="inferred from homology"/>
<comment type="subcellular location">
    <subcellularLocation>
        <location evidence="2">Membrane</location>
        <topology evidence="2">Multi-pass membrane protein</topology>
    </subcellularLocation>
</comment>
<evidence type="ECO:0000256" key="8">
    <source>
        <dbReference type="SAM" id="Phobius"/>
    </source>
</evidence>
<feature type="transmembrane region" description="Helical" evidence="8">
    <location>
        <begin position="323"/>
        <end position="343"/>
    </location>
</feature>
<sequence length="409" mass="43994">MICPLWYFTYFVQGFMHSKSATFYITLILTISLSVIAIDSIIPAIPSMTLAFQTDPGLSQLTIGLYLAGYALGQIPMGLLSDRFGRRPVFLIGMTGFTLLSVATVFADTISQLLVIRFVQGVAGTVGPVVARAVARDTHHGKDLDKLMAILVTSLAAGAMIAPILGTLIVSLFGWKAPLILNAVIGGLCLILLLTSLPESHRPNRDLHPWVQTKQSALAFFTNRQALVASFVVSFTFFAYFSIATGLGSILVDYYHYPAHVVGWGFALAVTFYMVSAQVCRFRIHRQSAEKLMHQGSLFYLLAVVVAALLIVTLLLGAQLSVVALYGLLLLFLVGMGHVFAPASAVTMQPLGHIAGFAASMLGTLQMGLGTLGASLTAVFYDQTPISLIGVLMLGALFSAILIRTHYRS</sequence>
<organism evidence="10 11">
    <name type="scientific">Reinekea blandensis MED297</name>
    <dbReference type="NCBI Taxonomy" id="314283"/>
    <lineage>
        <taxon>Bacteria</taxon>
        <taxon>Pseudomonadati</taxon>
        <taxon>Pseudomonadota</taxon>
        <taxon>Gammaproteobacteria</taxon>
        <taxon>Oceanospirillales</taxon>
        <taxon>Saccharospirillaceae</taxon>
        <taxon>Reinekea</taxon>
    </lineage>
</organism>
<feature type="transmembrane region" description="Helical" evidence="8">
    <location>
        <begin position="386"/>
        <end position="403"/>
    </location>
</feature>
<feature type="transmembrane region" description="Helical" evidence="8">
    <location>
        <begin position="257"/>
        <end position="277"/>
    </location>
</feature>
<keyword evidence="7 8" id="KW-0472">Membrane</keyword>
<evidence type="ECO:0000256" key="5">
    <source>
        <dbReference type="ARBA" id="ARBA00022692"/>
    </source>
</evidence>
<accession>A4BGW6</accession>
<dbReference type="GO" id="GO:0022857">
    <property type="term" value="F:transmembrane transporter activity"/>
    <property type="evidence" value="ECO:0007669"/>
    <property type="project" value="InterPro"/>
</dbReference>
<dbReference type="PROSITE" id="PS00216">
    <property type="entry name" value="SUGAR_TRANSPORT_1"/>
    <property type="match status" value="1"/>
</dbReference>
<feature type="transmembrane region" description="Helical" evidence="8">
    <location>
        <begin position="298"/>
        <end position="317"/>
    </location>
</feature>
<keyword evidence="4" id="KW-0813">Transport</keyword>
<dbReference type="Pfam" id="PF07690">
    <property type="entry name" value="MFS_1"/>
    <property type="match status" value="1"/>
</dbReference>
<dbReference type="AlphaFoldDB" id="A4BGW6"/>
<comment type="similarity">
    <text evidence="3">Belongs to the major facilitator superfamily. TCR/Tet family.</text>
</comment>
<evidence type="ECO:0000313" key="10">
    <source>
        <dbReference type="EMBL" id="EAR08612.1"/>
    </source>
</evidence>
<feature type="transmembrane region" description="Helical" evidence="8">
    <location>
        <begin position="226"/>
        <end position="251"/>
    </location>
</feature>
<evidence type="ECO:0000313" key="11">
    <source>
        <dbReference type="Proteomes" id="UP000005953"/>
    </source>
</evidence>
<feature type="transmembrane region" description="Helical" evidence="8">
    <location>
        <begin position="57"/>
        <end position="77"/>
    </location>
</feature>
<feature type="transmembrane region" description="Helical" evidence="8">
    <location>
        <begin position="113"/>
        <end position="135"/>
    </location>
</feature>
<name>A4BGW6_9GAMM</name>
<dbReference type="PROSITE" id="PS50850">
    <property type="entry name" value="MFS"/>
    <property type="match status" value="1"/>
</dbReference>
<dbReference type="PANTHER" id="PTHR23502">
    <property type="entry name" value="MAJOR FACILITATOR SUPERFAMILY"/>
    <property type="match status" value="1"/>
</dbReference>
<dbReference type="PRINTS" id="PR01035">
    <property type="entry name" value="TCRTETA"/>
</dbReference>
<comment type="function">
    <text evidence="1">Resistance to tetracycline by an active tetracycline efflux. This is an energy-dependent process that decreases the accumulation of the antibiotic in whole cells. This protein functions as a metal-tetracycline/H(+) antiporter.</text>
</comment>
<keyword evidence="5 8" id="KW-0812">Transmembrane</keyword>
<dbReference type="EMBL" id="AAOE01000018">
    <property type="protein sequence ID" value="EAR08612.1"/>
    <property type="molecule type" value="Genomic_DNA"/>
</dbReference>
<keyword evidence="11" id="KW-1185">Reference proteome</keyword>
<dbReference type="SUPFAM" id="SSF103473">
    <property type="entry name" value="MFS general substrate transporter"/>
    <property type="match status" value="1"/>
</dbReference>
<dbReference type="InterPro" id="IPR011701">
    <property type="entry name" value="MFS"/>
</dbReference>
<dbReference type="InterPro" id="IPR005829">
    <property type="entry name" value="Sugar_transporter_CS"/>
</dbReference>
<dbReference type="GO" id="GO:1990961">
    <property type="term" value="P:xenobiotic detoxification by transmembrane export across the plasma membrane"/>
    <property type="evidence" value="ECO:0007669"/>
    <property type="project" value="TreeGrafter"/>
</dbReference>
<dbReference type="InterPro" id="IPR001958">
    <property type="entry name" value="Tet-R_TetA/multi-R_MdtG-like"/>
</dbReference>
<dbReference type="Gene3D" id="1.20.1720.10">
    <property type="entry name" value="Multidrug resistance protein D"/>
    <property type="match status" value="1"/>
</dbReference>
<reference evidence="10 11" key="1">
    <citation type="submission" date="2006-02" db="EMBL/GenBank/DDBJ databases">
        <authorList>
            <person name="Pinhassi J."/>
            <person name="Pedros-Alio C."/>
            <person name="Ferriera S."/>
            <person name="Johnson J."/>
            <person name="Kravitz S."/>
            <person name="Halpern A."/>
            <person name="Remington K."/>
            <person name="Beeson K."/>
            <person name="Tran B."/>
            <person name="Rogers Y.-H."/>
            <person name="Friedman R."/>
            <person name="Venter J.C."/>
        </authorList>
    </citation>
    <scope>NUCLEOTIDE SEQUENCE [LARGE SCALE GENOMIC DNA]</scope>
    <source>
        <strain evidence="10 11">MED297</strain>
    </source>
</reference>
<dbReference type="Proteomes" id="UP000005953">
    <property type="component" value="Unassembled WGS sequence"/>
</dbReference>
<evidence type="ECO:0000256" key="4">
    <source>
        <dbReference type="ARBA" id="ARBA00022448"/>
    </source>
</evidence>
<evidence type="ECO:0000259" key="9">
    <source>
        <dbReference type="PROSITE" id="PS50850"/>
    </source>
</evidence>
<dbReference type="GO" id="GO:0005886">
    <property type="term" value="C:plasma membrane"/>
    <property type="evidence" value="ECO:0007669"/>
    <property type="project" value="TreeGrafter"/>
</dbReference>
<dbReference type="PANTHER" id="PTHR23502:SF132">
    <property type="entry name" value="POLYAMINE TRANSPORTER 2-RELATED"/>
    <property type="match status" value="1"/>
</dbReference>
<evidence type="ECO:0000256" key="1">
    <source>
        <dbReference type="ARBA" id="ARBA00003279"/>
    </source>
</evidence>
<feature type="transmembrane region" description="Helical" evidence="8">
    <location>
        <begin position="89"/>
        <end position="107"/>
    </location>
</feature>
<feature type="transmembrane region" description="Helical" evidence="8">
    <location>
        <begin position="21"/>
        <end position="45"/>
    </location>
</feature>
<protein>
    <submittedName>
        <fullName evidence="10">Drug resistance transporter Bcr/CflA subfamily protein</fullName>
    </submittedName>
</protein>
<evidence type="ECO:0000256" key="7">
    <source>
        <dbReference type="ARBA" id="ARBA00023136"/>
    </source>
</evidence>
<dbReference type="InterPro" id="IPR036259">
    <property type="entry name" value="MFS_trans_sf"/>
</dbReference>
<dbReference type="HOGENOM" id="CLU_001265_47_1_6"/>
<keyword evidence="6 8" id="KW-1133">Transmembrane helix</keyword>